<gene>
    <name evidence="3" type="primary">LOC111107432</name>
</gene>
<dbReference type="CDD" id="cd23659">
    <property type="entry name" value="USP_At3g01520-like"/>
    <property type="match status" value="1"/>
</dbReference>
<dbReference type="InterPro" id="IPR006015">
    <property type="entry name" value="Universal_stress_UspA"/>
</dbReference>
<sequence>MAERFVVVAVDGSEQSDKAFNWYCENVNRPGDHVYVVFGAEYKVSFMPGQVSESRLKEIQDEMSKEQQRVEGLTNKYITQMREKNIKGEATPITGKKPEEAIISKAEEVGASMIVMGTRGLGTIRRTLMGSVSDYVVHHARIPVIVVRDS</sequence>
<proteinExistence type="predicted"/>
<feature type="domain" description="UspA" evidence="1">
    <location>
        <begin position="6"/>
        <end position="148"/>
    </location>
</feature>
<dbReference type="SUPFAM" id="SSF52402">
    <property type="entry name" value="Adenine nucleotide alpha hydrolases-like"/>
    <property type="match status" value="1"/>
</dbReference>
<dbReference type="AlphaFoldDB" id="A0A8B8B6K0"/>
<dbReference type="PANTHER" id="PTHR46989">
    <property type="entry name" value="USP DOMAIN-CONTAINING PROTEIN"/>
    <property type="match status" value="1"/>
</dbReference>
<dbReference type="OrthoDB" id="843225at2759"/>
<keyword evidence="2" id="KW-1185">Reference proteome</keyword>
<dbReference type="PRINTS" id="PR01438">
    <property type="entry name" value="UNVRSLSTRESS"/>
</dbReference>
<dbReference type="Pfam" id="PF00582">
    <property type="entry name" value="Usp"/>
    <property type="match status" value="1"/>
</dbReference>
<dbReference type="PANTHER" id="PTHR46989:SF3">
    <property type="entry name" value="USPA DOMAIN-CONTAINING PROTEIN"/>
    <property type="match status" value="1"/>
</dbReference>
<name>A0A8B8B6K0_CRAVI</name>
<accession>A0A8B8B6K0</accession>
<protein>
    <submittedName>
        <fullName evidence="3">Universal stress protein PHOS32-like</fullName>
    </submittedName>
</protein>
<dbReference type="KEGG" id="cvn:111107432"/>
<dbReference type="GeneID" id="111107432"/>
<dbReference type="RefSeq" id="XP_022298339.1">
    <property type="nucleotide sequence ID" value="XM_022442631.1"/>
</dbReference>
<evidence type="ECO:0000313" key="3">
    <source>
        <dbReference type="RefSeq" id="XP_022298339.1"/>
    </source>
</evidence>
<organism evidence="2 3">
    <name type="scientific">Crassostrea virginica</name>
    <name type="common">Eastern oyster</name>
    <dbReference type="NCBI Taxonomy" id="6565"/>
    <lineage>
        <taxon>Eukaryota</taxon>
        <taxon>Metazoa</taxon>
        <taxon>Spiralia</taxon>
        <taxon>Lophotrochozoa</taxon>
        <taxon>Mollusca</taxon>
        <taxon>Bivalvia</taxon>
        <taxon>Autobranchia</taxon>
        <taxon>Pteriomorphia</taxon>
        <taxon>Ostreida</taxon>
        <taxon>Ostreoidea</taxon>
        <taxon>Ostreidae</taxon>
        <taxon>Crassostrea</taxon>
    </lineage>
</organism>
<reference evidence="3" key="1">
    <citation type="submission" date="2025-08" db="UniProtKB">
        <authorList>
            <consortium name="RefSeq"/>
        </authorList>
    </citation>
    <scope>IDENTIFICATION</scope>
    <source>
        <tissue evidence="3">Whole sample</tissue>
    </source>
</reference>
<dbReference type="InterPro" id="IPR014729">
    <property type="entry name" value="Rossmann-like_a/b/a_fold"/>
</dbReference>
<dbReference type="Gene3D" id="3.40.50.620">
    <property type="entry name" value="HUPs"/>
    <property type="match status" value="1"/>
</dbReference>
<dbReference type="InterPro" id="IPR006016">
    <property type="entry name" value="UspA"/>
</dbReference>
<dbReference type="Proteomes" id="UP000694844">
    <property type="component" value="Chromosome 8"/>
</dbReference>
<evidence type="ECO:0000259" key="1">
    <source>
        <dbReference type="Pfam" id="PF00582"/>
    </source>
</evidence>
<evidence type="ECO:0000313" key="2">
    <source>
        <dbReference type="Proteomes" id="UP000694844"/>
    </source>
</evidence>